<dbReference type="KEGG" id="dcr:108211904"/>
<organism evidence="1 2">
    <name type="scientific">Daucus carota subsp. sativus</name>
    <name type="common">Carrot</name>
    <dbReference type="NCBI Taxonomy" id="79200"/>
    <lineage>
        <taxon>Eukaryota</taxon>
        <taxon>Viridiplantae</taxon>
        <taxon>Streptophyta</taxon>
        <taxon>Embryophyta</taxon>
        <taxon>Tracheophyta</taxon>
        <taxon>Spermatophyta</taxon>
        <taxon>Magnoliopsida</taxon>
        <taxon>eudicotyledons</taxon>
        <taxon>Gunneridae</taxon>
        <taxon>Pentapetalae</taxon>
        <taxon>asterids</taxon>
        <taxon>campanulids</taxon>
        <taxon>Apiales</taxon>
        <taxon>Apiaceae</taxon>
        <taxon>Apioideae</taxon>
        <taxon>Scandiceae</taxon>
        <taxon>Daucinae</taxon>
        <taxon>Daucus</taxon>
        <taxon>Daucus sect. Daucus</taxon>
    </lineage>
</organism>
<evidence type="ECO:0000313" key="1">
    <source>
        <dbReference type="EMBL" id="WOG94512.1"/>
    </source>
</evidence>
<dbReference type="EMBL" id="CP093345">
    <property type="protein sequence ID" value="WOG94512.1"/>
    <property type="molecule type" value="Genomic_DNA"/>
</dbReference>
<dbReference type="GO" id="GO:0016787">
    <property type="term" value="F:hydrolase activity"/>
    <property type="evidence" value="ECO:0007669"/>
    <property type="project" value="UniProtKB-ARBA"/>
</dbReference>
<dbReference type="PANTHER" id="PTHR45763:SF21">
    <property type="entry name" value="ALPHA_BETA-HYDROLASES SUPERFAMILY PROTEIN"/>
    <property type="match status" value="1"/>
</dbReference>
<proteinExistence type="predicted"/>
<gene>
    <name evidence="1" type="ORF">DCAR_0313808</name>
</gene>
<evidence type="ECO:0000313" key="2">
    <source>
        <dbReference type="Proteomes" id="UP000077755"/>
    </source>
</evidence>
<dbReference type="Proteomes" id="UP000077755">
    <property type="component" value="Chromosome 3"/>
</dbReference>
<keyword evidence="2" id="KW-1185">Reference proteome</keyword>
<dbReference type="OMA" id="RVAHYSP"/>
<dbReference type="FunFam" id="3.40.50.1820:FF:000270">
    <property type="entry name" value="Alpha/beta-Hydrolases superfamily protein"/>
    <property type="match status" value="1"/>
</dbReference>
<dbReference type="OrthoDB" id="294702at2759"/>
<protein>
    <submittedName>
        <fullName evidence="1">Uncharacterized protein</fullName>
    </submittedName>
</protein>
<reference evidence="1" key="2">
    <citation type="submission" date="2022-03" db="EMBL/GenBank/DDBJ databases">
        <title>Draft title - Genomic analysis of global carrot germplasm unveils the trajectory of domestication and the origin of high carotenoid orange carrot.</title>
        <authorList>
            <person name="Iorizzo M."/>
            <person name="Ellison S."/>
            <person name="Senalik D."/>
            <person name="Macko-Podgorni A."/>
            <person name="Grzebelus D."/>
            <person name="Bostan H."/>
            <person name="Rolling W."/>
            <person name="Curaba J."/>
            <person name="Simon P."/>
        </authorList>
    </citation>
    <scope>NUCLEOTIDE SEQUENCE</scope>
    <source>
        <tissue evidence="1">Leaf</tissue>
    </source>
</reference>
<reference evidence="1" key="1">
    <citation type="journal article" date="2016" name="Nat. Genet.">
        <title>A high-quality carrot genome assembly provides new insights into carotenoid accumulation and asterid genome evolution.</title>
        <authorList>
            <person name="Iorizzo M."/>
            <person name="Ellison S."/>
            <person name="Senalik D."/>
            <person name="Zeng P."/>
            <person name="Satapoomin P."/>
            <person name="Huang J."/>
            <person name="Bowman M."/>
            <person name="Iovene M."/>
            <person name="Sanseverino W."/>
            <person name="Cavagnaro P."/>
            <person name="Yildiz M."/>
            <person name="Macko-Podgorni A."/>
            <person name="Moranska E."/>
            <person name="Grzebelus E."/>
            <person name="Grzebelus D."/>
            <person name="Ashrafi H."/>
            <person name="Zheng Z."/>
            <person name="Cheng S."/>
            <person name="Spooner D."/>
            <person name="Van Deynze A."/>
            <person name="Simon P."/>
        </authorList>
    </citation>
    <scope>NUCLEOTIDE SEQUENCE</scope>
    <source>
        <tissue evidence="1">Leaf</tissue>
    </source>
</reference>
<dbReference type="AlphaFoldDB" id="A0A166C8J4"/>
<dbReference type="InterPro" id="IPR000073">
    <property type="entry name" value="AB_hydrolase_1"/>
</dbReference>
<dbReference type="SUPFAM" id="SSF53474">
    <property type="entry name" value="alpha/beta-Hydrolases"/>
    <property type="match status" value="1"/>
</dbReference>
<dbReference type="Gramene" id="KZN03432">
    <property type="protein sequence ID" value="KZN03432"/>
    <property type="gene ID" value="DCAR_012188"/>
</dbReference>
<name>A0A166C8J4_DAUCS</name>
<sequence>MTLKVALAVAVCLVGWAYVAILKPPPTKVCGTPGGPPVTSPRVRLSDGRHLAYKEEGVPKEDAKHKIIIMHGYGSSKDFNLIFSQEVIDNLQVYLLSFDRAGYGESDPNPKRSVKSEAFDIQELADRLQIGTKFYVIGVSMGGYSVWSCLKYIPHRLSGAALVVPVVNFWWPSVPTSLYKETLGSLPFQDQMAMRVAHYTPWLYNWWLTQKWFPSFSILQPNSPLFSDSDNEAFKNLLSIINLDKVMNYKARQQGDYESLVRDMITGFGNWEFDPADIANPFPNNEGSVHIWQGLDDKIIPYQLNRHVSEKLPWVRYHEITDIGHLLAFKGNNSDVILQELVLG</sequence>
<dbReference type="Gene3D" id="3.40.50.1820">
    <property type="entry name" value="alpha/beta hydrolase"/>
    <property type="match status" value="1"/>
</dbReference>
<accession>A0A166C8J4</accession>
<dbReference type="Pfam" id="PF00561">
    <property type="entry name" value="Abhydrolase_1"/>
    <property type="match status" value="1"/>
</dbReference>
<dbReference type="InterPro" id="IPR029058">
    <property type="entry name" value="AB_hydrolase_fold"/>
</dbReference>
<dbReference type="PANTHER" id="PTHR45763">
    <property type="entry name" value="HYDROLASE, ALPHA/BETA FOLD FAMILY PROTEIN, EXPRESSED-RELATED"/>
    <property type="match status" value="1"/>
</dbReference>